<feature type="chain" id="PRO_5033041187" evidence="1">
    <location>
        <begin position="24"/>
        <end position="71"/>
    </location>
</feature>
<name>A0A822YP17_NELNU</name>
<evidence type="ECO:0000313" key="3">
    <source>
        <dbReference type="Proteomes" id="UP000607653"/>
    </source>
</evidence>
<accession>A0A822YP17</accession>
<reference evidence="2 3" key="1">
    <citation type="journal article" date="2020" name="Mol. Biol. Evol.">
        <title>Distinct Expression and Methylation Patterns for Genes with Different Fates following a Single Whole-Genome Duplication in Flowering Plants.</title>
        <authorList>
            <person name="Shi T."/>
            <person name="Rahmani R.S."/>
            <person name="Gugger P.F."/>
            <person name="Wang M."/>
            <person name="Li H."/>
            <person name="Zhang Y."/>
            <person name="Li Z."/>
            <person name="Wang Q."/>
            <person name="Van de Peer Y."/>
            <person name="Marchal K."/>
            <person name="Chen J."/>
        </authorList>
    </citation>
    <scope>NUCLEOTIDE SEQUENCE [LARGE SCALE GENOMIC DNA]</scope>
    <source>
        <tissue evidence="2">Leaf</tissue>
    </source>
</reference>
<sequence>MALASKRLLLLGIVLAIIPIICPLESIPGDLGGGAPPGDHGRGEPCVLPPPICTKYDWVCFGASETSTPAP</sequence>
<dbReference type="EMBL" id="DUZY01000003">
    <property type="protein sequence ID" value="DAD32596.1"/>
    <property type="molecule type" value="Genomic_DNA"/>
</dbReference>
<organism evidence="2 3">
    <name type="scientific">Nelumbo nucifera</name>
    <name type="common">Sacred lotus</name>
    <dbReference type="NCBI Taxonomy" id="4432"/>
    <lineage>
        <taxon>Eukaryota</taxon>
        <taxon>Viridiplantae</taxon>
        <taxon>Streptophyta</taxon>
        <taxon>Embryophyta</taxon>
        <taxon>Tracheophyta</taxon>
        <taxon>Spermatophyta</taxon>
        <taxon>Magnoliopsida</taxon>
        <taxon>Proteales</taxon>
        <taxon>Nelumbonaceae</taxon>
        <taxon>Nelumbo</taxon>
    </lineage>
</organism>
<comment type="caution">
    <text evidence="2">The sequence shown here is derived from an EMBL/GenBank/DDBJ whole genome shotgun (WGS) entry which is preliminary data.</text>
</comment>
<feature type="signal peptide" evidence="1">
    <location>
        <begin position="1"/>
        <end position="23"/>
    </location>
</feature>
<keyword evidence="3" id="KW-1185">Reference proteome</keyword>
<proteinExistence type="predicted"/>
<evidence type="ECO:0000313" key="2">
    <source>
        <dbReference type="EMBL" id="DAD32596.1"/>
    </source>
</evidence>
<dbReference type="Proteomes" id="UP000607653">
    <property type="component" value="Unassembled WGS sequence"/>
</dbReference>
<dbReference type="AlphaFoldDB" id="A0A822YP17"/>
<keyword evidence="1" id="KW-0732">Signal</keyword>
<protein>
    <submittedName>
        <fullName evidence="2">Uncharacterized protein</fullName>
    </submittedName>
</protein>
<gene>
    <name evidence="2" type="ORF">HUJ06_011447</name>
</gene>
<evidence type="ECO:0000256" key="1">
    <source>
        <dbReference type="SAM" id="SignalP"/>
    </source>
</evidence>